<dbReference type="Gene3D" id="3.90.550.10">
    <property type="entry name" value="Spore Coat Polysaccharide Biosynthesis Protein SpsA, Chain A"/>
    <property type="match status" value="1"/>
</dbReference>
<dbReference type="RefSeq" id="WP_242616211.1">
    <property type="nucleotide sequence ID" value="NZ_SHLC01000001.1"/>
</dbReference>
<organism evidence="2 3">
    <name type="scientific">Microterricola gilva</name>
    <dbReference type="NCBI Taxonomy" id="393267"/>
    <lineage>
        <taxon>Bacteria</taxon>
        <taxon>Bacillati</taxon>
        <taxon>Actinomycetota</taxon>
        <taxon>Actinomycetes</taxon>
        <taxon>Micrococcales</taxon>
        <taxon>Microbacteriaceae</taxon>
        <taxon>Microterricola</taxon>
    </lineage>
</organism>
<dbReference type="InterPro" id="IPR001173">
    <property type="entry name" value="Glyco_trans_2-like"/>
</dbReference>
<gene>
    <name evidence="2" type="ORF">EV379_0641</name>
</gene>
<dbReference type="PANTHER" id="PTHR43179:SF7">
    <property type="entry name" value="RHAMNOSYLTRANSFERASE WBBL"/>
    <property type="match status" value="1"/>
</dbReference>
<dbReference type="AlphaFoldDB" id="A0A4V6MGH9"/>
<evidence type="ECO:0000313" key="3">
    <source>
        <dbReference type="Proteomes" id="UP000291483"/>
    </source>
</evidence>
<dbReference type="CDD" id="cd04186">
    <property type="entry name" value="GT_2_like_c"/>
    <property type="match status" value="1"/>
</dbReference>
<dbReference type="GO" id="GO:0016740">
    <property type="term" value="F:transferase activity"/>
    <property type="evidence" value="ECO:0007669"/>
    <property type="project" value="UniProtKB-KW"/>
</dbReference>
<dbReference type="Pfam" id="PF00535">
    <property type="entry name" value="Glycos_transf_2"/>
    <property type="match status" value="1"/>
</dbReference>
<evidence type="ECO:0000259" key="1">
    <source>
        <dbReference type="Pfam" id="PF00535"/>
    </source>
</evidence>
<protein>
    <submittedName>
        <fullName evidence="2">N-acetylglucosaminyl-diphospho-decaprenol L-rhamnosyltransferase</fullName>
    </submittedName>
</protein>
<name>A0A4V6MGH9_9MICO</name>
<dbReference type="EMBL" id="SHLC01000001">
    <property type="protein sequence ID" value="RZU64346.1"/>
    <property type="molecule type" value="Genomic_DNA"/>
</dbReference>
<keyword evidence="3" id="KW-1185">Reference proteome</keyword>
<dbReference type="PANTHER" id="PTHR43179">
    <property type="entry name" value="RHAMNOSYLTRANSFERASE WBBL"/>
    <property type="match status" value="1"/>
</dbReference>
<proteinExistence type="predicted"/>
<evidence type="ECO:0000313" key="2">
    <source>
        <dbReference type="EMBL" id="RZU64346.1"/>
    </source>
</evidence>
<sequence>MSRSVLVVTVTYNSGDTLRTFLESLHSASSQRELDVVVVDNASPHLSSEREAADQFNARFLSLPENLGYGGGITAGVLAAHSDSEYILITNPDVTFRAGAIDVLADAADRLADAGAVGPTILDEDGTVYPSARNVPSLRNGIGHALFARLWPQNPWTKRYRADAEHATGQREAGWLSGACLLVRREAYDAINGFDPSFFMYFEDVDLGTRLGKAGWKNVYVPEAVVVHTGAHSTVKSASRMERAHHDSAYLYLSRKYSAWYLAPLRWALRMGLNARRWWVTR</sequence>
<feature type="domain" description="Glycosyltransferase 2-like" evidence="1">
    <location>
        <begin position="7"/>
        <end position="188"/>
    </location>
</feature>
<accession>A0A4V6MGH9</accession>
<reference evidence="2 3" key="1">
    <citation type="submission" date="2019-02" db="EMBL/GenBank/DDBJ databases">
        <title>Sequencing the genomes of 1000 actinobacteria strains.</title>
        <authorList>
            <person name="Klenk H.-P."/>
        </authorList>
    </citation>
    <scope>NUCLEOTIDE SEQUENCE [LARGE SCALE GENOMIC DNA]</scope>
    <source>
        <strain evidence="2 3">DSM 18319</strain>
    </source>
</reference>
<dbReference type="SUPFAM" id="SSF53448">
    <property type="entry name" value="Nucleotide-diphospho-sugar transferases"/>
    <property type="match status" value="1"/>
</dbReference>
<dbReference type="InterPro" id="IPR029044">
    <property type="entry name" value="Nucleotide-diphossugar_trans"/>
</dbReference>
<comment type="caution">
    <text evidence="2">The sequence shown here is derived from an EMBL/GenBank/DDBJ whole genome shotgun (WGS) entry which is preliminary data.</text>
</comment>
<keyword evidence="2" id="KW-0808">Transferase</keyword>
<dbReference type="Proteomes" id="UP000291483">
    <property type="component" value="Unassembled WGS sequence"/>
</dbReference>